<dbReference type="GO" id="GO:0070336">
    <property type="term" value="F:flap-structured DNA binding"/>
    <property type="evidence" value="ECO:0007669"/>
    <property type="project" value="TreeGrafter"/>
</dbReference>
<dbReference type="OrthoDB" id="5552842at2759"/>
<dbReference type="Proteomes" id="UP000800036">
    <property type="component" value="Unassembled WGS sequence"/>
</dbReference>
<dbReference type="GO" id="GO:0000403">
    <property type="term" value="F:Y-form DNA binding"/>
    <property type="evidence" value="ECO:0007669"/>
    <property type="project" value="TreeGrafter"/>
</dbReference>
<dbReference type="PANTHER" id="PTHR28072">
    <property type="entry name" value="CRUCIFORM CUTTING ENDONUCLEASE 1, MITOCHONDRIAL-RELATED"/>
    <property type="match status" value="1"/>
</dbReference>
<dbReference type="GO" id="GO:0005739">
    <property type="term" value="C:mitochondrion"/>
    <property type="evidence" value="ECO:0007669"/>
    <property type="project" value="TreeGrafter"/>
</dbReference>
<dbReference type="GO" id="GO:0004520">
    <property type="term" value="F:DNA endonuclease activity"/>
    <property type="evidence" value="ECO:0007669"/>
    <property type="project" value="TreeGrafter"/>
</dbReference>
<dbReference type="InterPro" id="IPR003034">
    <property type="entry name" value="SAP_dom"/>
</dbReference>
<protein>
    <submittedName>
        <fullName evidence="3">Ribonuclease H-like protein</fullName>
    </submittedName>
</protein>
<feature type="domain" description="SAP" evidence="2">
    <location>
        <begin position="1"/>
        <end position="31"/>
    </location>
</feature>
<accession>A0A6A5VF48</accession>
<dbReference type="InterPro" id="IPR015242">
    <property type="entry name" value="Ydc2_cat"/>
</dbReference>
<sequence length="360" mass="40840">TVKAMQDVLRTIGEATSGTKDVLQTRLLTRLPLNRIPHTVVNNNRERTRILSIDMGLKNLAYCVAEVQYSTPTLATTNMDIFSWRRIDLSEAYREYSLSGDQKSLENEALMEGRESEDLYTPESLSRMAYWFLNKVLSESHPNVILIERQRWRSAGSPTIQQWTVRVNTLEAAMWAILTTLRYEKALQVDWGMKAVDPKRVGHFWLDGVTPTPPPSGRKKTSVIDAEKDAEDDEEADKEGKRGAQKLSRSKAEKKAKIQLLRSWLNSDNPSTTLSTSNPGTEVFTPNISFTFSERHRVTNSTGYGAEGTRQALLYATDSPSERLERNAYNKAYVKKVDDITDCFLQAVAWVAWAVNRRSL</sequence>
<feature type="compositionally biased region" description="Acidic residues" evidence="1">
    <location>
        <begin position="228"/>
        <end position="237"/>
    </location>
</feature>
<dbReference type="InterPro" id="IPR012337">
    <property type="entry name" value="RNaseH-like_sf"/>
</dbReference>
<dbReference type="Pfam" id="PF09159">
    <property type="entry name" value="Ydc2-catalyt"/>
    <property type="match status" value="1"/>
</dbReference>
<gene>
    <name evidence="3" type="ORF">BU23DRAFT_412217</name>
</gene>
<dbReference type="InterPro" id="IPR036397">
    <property type="entry name" value="RNaseH_sf"/>
</dbReference>
<dbReference type="Gene3D" id="3.30.420.10">
    <property type="entry name" value="Ribonuclease H-like superfamily/Ribonuclease H"/>
    <property type="match status" value="1"/>
</dbReference>
<proteinExistence type="predicted"/>
<evidence type="ECO:0000313" key="4">
    <source>
        <dbReference type="Proteomes" id="UP000800036"/>
    </source>
</evidence>
<dbReference type="CDD" id="cd16963">
    <property type="entry name" value="CCE1"/>
    <property type="match status" value="1"/>
</dbReference>
<dbReference type="GO" id="GO:0000402">
    <property type="term" value="F:crossed form four-way junction DNA binding"/>
    <property type="evidence" value="ECO:0007669"/>
    <property type="project" value="TreeGrafter"/>
</dbReference>
<dbReference type="SUPFAM" id="SSF53098">
    <property type="entry name" value="Ribonuclease H-like"/>
    <property type="match status" value="1"/>
</dbReference>
<reference evidence="3" key="1">
    <citation type="journal article" date="2020" name="Stud. Mycol.">
        <title>101 Dothideomycetes genomes: a test case for predicting lifestyles and emergence of pathogens.</title>
        <authorList>
            <person name="Haridas S."/>
            <person name="Albert R."/>
            <person name="Binder M."/>
            <person name="Bloem J."/>
            <person name="Labutti K."/>
            <person name="Salamov A."/>
            <person name="Andreopoulos B."/>
            <person name="Baker S."/>
            <person name="Barry K."/>
            <person name="Bills G."/>
            <person name="Bluhm B."/>
            <person name="Cannon C."/>
            <person name="Castanera R."/>
            <person name="Culley D."/>
            <person name="Daum C."/>
            <person name="Ezra D."/>
            <person name="Gonzalez J."/>
            <person name="Henrissat B."/>
            <person name="Kuo A."/>
            <person name="Liang C."/>
            <person name="Lipzen A."/>
            <person name="Lutzoni F."/>
            <person name="Magnuson J."/>
            <person name="Mondo S."/>
            <person name="Nolan M."/>
            <person name="Ohm R."/>
            <person name="Pangilinan J."/>
            <person name="Park H.-J."/>
            <person name="Ramirez L."/>
            <person name="Alfaro M."/>
            <person name="Sun H."/>
            <person name="Tritt A."/>
            <person name="Yoshinaga Y."/>
            <person name="Zwiers L.-H."/>
            <person name="Turgeon B."/>
            <person name="Goodwin S."/>
            <person name="Spatafora J."/>
            <person name="Crous P."/>
            <person name="Grigoriev I."/>
        </authorList>
    </citation>
    <scope>NUCLEOTIDE SEQUENCE</scope>
    <source>
        <strain evidence="3">CBS 107.79</strain>
    </source>
</reference>
<dbReference type="AlphaFoldDB" id="A0A6A5VF48"/>
<organism evidence="3 4">
    <name type="scientific">Bimuria novae-zelandiae CBS 107.79</name>
    <dbReference type="NCBI Taxonomy" id="1447943"/>
    <lineage>
        <taxon>Eukaryota</taxon>
        <taxon>Fungi</taxon>
        <taxon>Dikarya</taxon>
        <taxon>Ascomycota</taxon>
        <taxon>Pezizomycotina</taxon>
        <taxon>Dothideomycetes</taxon>
        <taxon>Pleosporomycetidae</taxon>
        <taxon>Pleosporales</taxon>
        <taxon>Massarineae</taxon>
        <taxon>Didymosphaeriaceae</taxon>
        <taxon>Bimuria</taxon>
    </lineage>
</organism>
<feature type="non-terminal residue" evidence="3">
    <location>
        <position position="360"/>
    </location>
</feature>
<name>A0A6A5VF48_9PLEO</name>
<feature type="region of interest" description="Disordered" evidence="1">
    <location>
        <begin position="205"/>
        <end position="253"/>
    </location>
</feature>
<keyword evidence="4" id="KW-1185">Reference proteome</keyword>
<dbReference type="PANTHER" id="PTHR28072:SF1">
    <property type="entry name" value="CRUCIFORM CUTTING ENDONUCLEASE 1, MITOCHONDRIAL-RELATED"/>
    <property type="match status" value="1"/>
</dbReference>
<dbReference type="InterPro" id="IPR039197">
    <property type="entry name" value="Mrs1/Cce1"/>
</dbReference>
<dbReference type="PROSITE" id="PS50800">
    <property type="entry name" value="SAP"/>
    <property type="match status" value="1"/>
</dbReference>
<feature type="non-terminal residue" evidence="3">
    <location>
        <position position="1"/>
    </location>
</feature>
<evidence type="ECO:0000259" key="2">
    <source>
        <dbReference type="PROSITE" id="PS50800"/>
    </source>
</evidence>
<dbReference type="EMBL" id="ML976668">
    <property type="protein sequence ID" value="KAF1976123.1"/>
    <property type="molecule type" value="Genomic_DNA"/>
</dbReference>
<evidence type="ECO:0000256" key="1">
    <source>
        <dbReference type="SAM" id="MobiDB-lite"/>
    </source>
</evidence>
<evidence type="ECO:0000313" key="3">
    <source>
        <dbReference type="EMBL" id="KAF1976123.1"/>
    </source>
</evidence>